<keyword evidence="3" id="KW-1185">Reference proteome</keyword>
<dbReference type="SUPFAM" id="SSF81901">
    <property type="entry name" value="HCP-like"/>
    <property type="match status" value="1"/>
</dbReference>
<protein>
    <submittedName>
        <fullName evidence="2">Sel1 repeat family protein</fullName>
    </submittedName>
</protein>
<evidence type="ECO:0000313" key="3">
    <source>
        <dbReference type="Proteomes" id="UP000439986"/>
    </source>
</evidence>
<dbReference type="InterPro" id="IPR011990">
    <property type="entry name" value="TPR-like_helical_dom_sf"/>
</dbReference>
<evidence type="ECO:0000256" key="1">
    <source>
        <dbReference type="SAM" id="SignalP"/>
    </source>
</evidence>
<dbReference type="InterPro" id="IPR006597">
    <property type="entry name" value="Sel1-like"/>
</dbReference>
<dbReference type="Gene3D" id="1.25.40.10">
    <property type="entry name" value="Tetratricopeptide repeat domain"/>
    <property type="match status" value="1"/>
</dbReference>
<accession>A0A844DH24</accession>
<feature type="chain" id="PRO_5032887815" evidence="1">
    <location>
        <begin position="20"/>
        <end position="261"/>
    </location>
</feature>
<reference evidence="2 3" key="1">
    <citation type="submission" date="2019-11" db="EMBL/GenBank/DDBJ databases">
        <title>Novel species isolated from a subtropical stream in China.</title>
        <authorList>
            <person name="Lu H."/>
        </authorList>
    </citation>
    <scope>NUCLEOTIDE SEQUENCE [LARGE SCALE GENOMIC DNA]</scope>
    <source>
        <strain evidence="2 3">FT26W</strain>
    </source>
</reference>
<proteinExistence type="predicted"/>
<organism evidence="2 3">
    <name type="scientific">Duganella aquatilis</name>
    <dbReference type="NCBI Taxonomy" id="2666082"/>
    <lineage>
        <taxon>Bacteria</taxon>
        <taxon>Pseudomonadati</taxon>
        <taxon>Pseudomonadota</taxon>
        <taxon>Betaproteobacteria</taxon>
        <taxon>Burkholderiales</taxon>
        <taxon>Oxalobacteraceae</taxon>
        <taxon>Telluria group</taxon>
        <taxon>Duganella</taxon>
    </lineage>
</organism>
<name>A0A844DH24_9BURK</name>
<dbReference type="AlphaFoldDB" id="A0A844DH24"/>
<dbReference type="SMART" id="SM00671">
    <property type="entry name" value="SEL1"/>
    <property type="match status" value="1"/>
</dbReference>
<evidence type="ECO:0000313" key="2">
    <source>
        <dbReference type="EMBL" id="MRW87769.1"/>
    </source>
</evidence>
<sequence>MKAALVLMAALAVGNLAQADELADANKLMEAKNYTGAMPLYVKLASSGNAAAQFRLGEIYWYGEGVPADTAKGDEWFRKADAAGYAEAKAALTLSAQRQARQKDIDYYVQGYDGADVALSNAKCVTPDIPARSTNKQEIKGVGDGIDAWMACYNGFVQKLQDLLPAGKAIPADLANLMTDAEVGRASAQMDRAYTAVIQDARRQADKIVASRTAWQAGTNEYVNTENDRAARHKEMRDREMLDFATASGSVRDVAPNNIKR</sequence>
<comment type="caution">
    <text evidence="2">The sequence shown here is derived from an EMBL/GenBank/DDBJ whole genome shotgun (WGS) entry which is preliminary data.</text>
</comment>
<feature type="signal peptide" evidence="1">
    <location>
        <begin position="1"/>
        <end position="19"/>
    </location>
</feature>
<dbReference type="Proteomes" id="UP000439986">
    <property type="component" value="Unassembled WGS sequence"/>
</dbReference>
<keyword evidence="1" id="KW-0732">Signal</keyword>
<dbReference type="Pfam" id="PF08238">
    <property type="entry name" value="Sel1"/>
    <property type="match status" value="1"/>
</dbReference>
<dbReference type="EMBL" id="WKJL01000033">
    <property type="protein sequence ID" value="MRW87769.1"/>
    <property type="molecule type" value="Genomic_DNA"/>
</dbReference>
<gene>
    <name evidence="2" type="ORF">GJ698_27225</name>
</gene>
<dbReference type="RefSeq" id="WP_154361004.1">
    <property type="nucleotide sequence ID" value="NZ_WKJL01000033.1"/>
</dbReference>